<evidence type="ECO:0000256" key="1">
    <source>
        <dbReference type="ARBA" id="ARBA00006217"/>
    </source>
</evidence>
<dbReference type="GO" id="GO:0004089">
    <property type="term" value="F:carbonate dehydratase activity"/>
    <property type="evidence" value="ECO:0007669"/>
    <property type="project" value="UniProtKB-EC"/>
</dbReference>
<dbReference type="EC" id="4.2.1.1" evidence="2"/>
<feature type="binding site" evidence="6">
    <location>
        <position position="99"/>
    </location>
    <ligand>
        <name>Zn(2+)</name>
        <dbReference type="ChEBI" id="CHEBI:29105"/>
    </ligand>
</feature>
<proteinExistence type="inferred from homology"/>
<dbReference type="AlphaFoldDB" id="A0A540V370"/>
<dbReference type="PANTHER" id="PTHR43175:SF3">
    <property type="entry name" value="CARBON DISULFIDE HYDROLASE"/>
    <property type="match status" value="1"/>
</dbReference>
<comment type="catalytic activity">
    <reaction evidence="5">
        <text>hydrogencarbonate + H(+) = CO2 + H2O</text>
        <dbReference type="Rhea" id="RHEA:10748"/>
        <dbReference type="ChEBI" id="CHEBI:15377"/>
        <dbReference type="ChEBI" id="CHEBI:15378"/>
        <dbReference type="ChEBI" id="CHEBI:16526"/>
        <dbReference type="ChEBI" id="CHEBI:17544"/>
        <dbReference type="EC" id="4.2.1.1"/>
    </reaction>
</comment>
<evidence type="ECO:0000256" key="4">
    <source>
        <dbReference type="ARBA" id="ARBA00022833"/>
    </source>
</evidence>
<feature type="binding site" evidence="6">
    <location>
        <position position="40"/>
    </location>
    <ligand>
        <name>Zn(2+)</name>
        <dbReference type="ChEBI" id="CHEBI:29105"/>
    </ligand>
</feature>
<reference evidence="7 8" key="1">
    <citation type="submission" date="2019-06" db="EMBL/GenBank/DDBJ databases">
        <title>Genome sequence of Ureibacillus terrenus.</title>
        <authorList>
            <person name="Maclea K.S."/>
            <person name="Simoes M."/>
        </authorList>
    </citation>
    <scope>NUCLEOTIDE SEQUENCE [LARGE SCALE GENOMIC DNA]</scope>
    <source>
        <strain evidence="7 8">ATCC BAA-384</strain>
    </source>
</reference>
<evidence type="ECO:0000256" key="3">
    <source>
        <dbReference type="ARBA" id="ARBA00022723"/>
    </source>
</evidence>
<comment type="similarity">
    <text evidence="1">Belongs to the beta-class carbonic anhydrase family.</text>
</comment>
<keyword evidence="8" id="KW-1185">Reference proteome</keyword>
<evidence type="ECO:0000256" key="5">
    <source>
        <dbReference type="ARBA" id="ARBA00048348"/>
    </source>
</evidence>
<dbReference type="RefSeq" id="WP_141601848.1">
    <property type="nucleotide sequence ID" value="NZ_JARMSB010000046.1"/>
</dbReference>
<comment type="cofactor">
    <cofactor evidence="6">
        <name>Zn(2+)</name>
        <dbReference type="ChEBI" id="CHEBI:29105"/>
    </cofactor>
    <text evidence="6">Binds 1 zinc ion per subunit.</text>
</comment>
<evidence type="ECO:0000256" key="2">
    <source>
        <dbReference type="ARBA" id="ARBA00012925"/>
    </source>
</evidence>
<dbReference type="Gene3D" id="3.40.1050.10">
    <property type="entry name" value="Carbonic anhydrase"/>
    <property type="match status" value="1"/>
</dbReference>
<dbReference type="InterPro" id="IPR001765">
    <property type="entry name" value="Carbonic_anhydrase"/>
</dbReference>
<dbReference type="OrthoDB" id="9792260at2"/>
<keyword evidence="3 6" id="KW-0479">Metal-binding</keyword>
<dbReference type="CDD" id="cd03379">
    <property type="entry name" value="beta_CA_cladeD"/>
    <property type="match status" value="1"/>
</dbReference>
<sequence>MTSLEEILRFNKEFVENKQYLPYITSKYPDKKIVILTCMDTRLIELLPKAMNLRNGDAKIIKSAGAMVAHPFGGIMRSILVAVYELQADEVYVIGHHDCGMSKVDPFVMIDHMRERGISDEMIKSIKYSGIDLVEWLRGFGDVEKNVLKSVDIIRNHPLFPKNTPVHGLVMDPETGKLDLLTNGHEYLELRHQHS</sequence>
<dbReference type="PANTHER" id="PTHR43175">
    <property type="entry name" value="CARBONIC ANHYDRASE"/>
    <property type="match status" value="1"/>
</dbReference>
<dbReference type="EMBL" id="VIGD01000006">
    <property type="protein sequence ID" value="TQE91196.1"/>
    <property type="molecule type" value="Genomic_DNA"/>
</dbReference>
<feature type="binding site" evidence="6">
    <location>
        <position position="38"/>
    </location>
    <ligand>
        <name>Zn(2+)</name>
        <dbReference type="ChEBI" id="CHEBI:29105"/>
    </ligand>
</feature>
<dbReference type="Pfam" id="PF00484">
    <property type="entry name" value="Pro_CA"/>
    <property type="match status" value="1"/>
</dbReference>
<dbReference type="SUPFAM" id="SSF53056">
    <property type="entry name" value="beta-carbonic anhydrase, cab"/>
    <property type="match status" value="1"/>
</dbReference>
<evidence type="ECO:0000313" key="7">
    <source>
        <dbReference type="EMBL" id="TQE91196.1"/>
    </source>
</evidence>
<dbReference type="SMART" id="SM00947">
    <property type="entry name" value="Pro_CA"/>
    <property type="match status" value="1"/>
</dbReference>
<dbReference type="InterPro" id="IPR036874">
    <property type="entry name" value="Carbonic_anhydrase_sf"/>
</dbReference>
<keyword evidence="4 6" id="KW-0862">Zinc</keyword>
<organism evidence="7 8">
    <name type="scientific">Ureibacillus terrenus</name>
    <dbReference type="NCBI Taxonomy" id="118246"/>
    <lineage>
        <taxon>Bacteria</taxon>
        <taxon>Bacillati</taxon>
        <taxon>Bacillota</taxon>
        <taxon>Bacilli</taxon>
        <taxon>Bacillales</taxon>
        <taxon>Caryophanaceae</taxon>
        <taxon>Ureibacillus</taxon>
    </lineage>
</organism>
<evidence type="ECO:0000256" key="6">
    <source>
        <dbReference type="PIRSR" id="PIRSR601765-1"/>
    </source>
</evidence>
<gene>
    <name evidence="7" type="ORF">FKZ59_06000</name>
</gene>
<dbReference type="GO" id="GO:0008270">
    <property type="term" value="F:zinc ion binding"/>
    <property type="evidence" value="ECO:0007669"/>
    <property type="project" value="InterPro"/>
</dbReference>
<protein>
    <recommendedName>
        <fullName evidence="2">carbonic anhydrase</fullName>
        <ecNumber evidence="2">4.2.1.1</ecNumber>
    </recommendedName>
</protein>
<feature type="binding site" evidence="6">
    <location>
        <position position="96"/>
    </location>
    <ligand>
        <name>Zn(2+)</name>
        <dbReference type="ChEBI" id="CHEBI:29105"/>
    </ligand>
</feature>
<dbReference type="Proteomes" id="UP000315753">
    <property type="component" value="Unassembled WGS sequence"/>
</dbReference>
<comment type="caution">
    <text evidence="7">The sequence shown here is derived from an EMBL/GenBank/DDBJ whole genome shotgun (WGS) entry which is preliminary data.</text>
</comment>
<evidence type="ECO:0000313" key="8">
    <source>
        <dbReference type="Proteomes" id="UP000315753"/>
    </source>
</evidence>
<name>A0A540V370_9BACL</name>
<accession>A0A540V370</accession>